<sequence length="150" mass="16946">MNHQFPHRKQVQVGDQLIFMDVYRHSILCYSTRPEAFRQGLDGGYVGIITWPDGQEYHIGNIEIMNASYRGIGLGLEMLKAAVDAGATPDMLDRGALTCSGAYLINRFISECSLGLDPVLPTPRNEHWECRRGSECDFYDKVKDHPKDAR</sequence>
<dbReference type="EMBL" id="BAFB01000206">
    <property type="protein sequence ID" value="GAB36284.1"/>
    <property type="molecule type" value="Genomic_DNA"/>
</dbReference>
<dbReference type="AlphaFoldDB" id="H5TS26"/>
<gene>
    <name evidence="1" type="ORF">GOOTI_206_00170</name>
</gene>
<dbReference type="Proteomes" id="UP000005038">
    <property type="component" value="Unassembled WGS sequence"/>
</dbReference>
<protein>
    <submittedName>
        <fullName evidence="1">Uncharacterized protein</fullName>
    </submittedName>
</protein>
<proteinExistence type="predicted"/>
<organism evidence="1 2">
    <name type="scientific">Gordonia otitidis (strain DSM 44809 / CCUG 52243 / JCM 12355 / NBRC 100426 / IFM 10032)</name>
    <dbReference type="NCBI Taxonomy" id="1108044"/>
    <lineage>
        <taxon>Bacteria</taxon>
        <taxon>Bacillati</taxon>
        <taxon>Actinomycetota</taxon>
        <taxon>Actinomycetes</taxon>
        <taxon>Mycobacteriales</taxon>
        <taxon>Gordoniaceae</taxon>
        <taxon>Gordonia</taxon>
    </lineage>
</organism>
<evidence type="ECO:0000313" key="1">
    <source>
        <dbReference type="EMBL" id="GAB36284.1"/>
    </source>
</evidence>
<reference evidence="1" key="1">
    <citation type="submission" date="2012-02" db="EMBL/GenBank/DDBJ databases">
        <title>Whole genome shotgun sequence of Gordonia otitidis NBRC 100426.</title>
        <authorList>
            <person name="Yoshida I."/>
            <person name="Hosoyama A."/>
            <person name="Tsuchikane K."/>
            <person name="Katsumata H."/>
            <person name="Yamazaki S."/>
            <person name="Fujita N."/>
        </authorList>
    </citation>
    <scope>NUCLEOTIDE SEQUENCE [LARGE SCALE GENOMIC DNA]</scope>
    <source>
        <strain evidence="1">NBRC 100426</strain>
    </source>
</reference>
<dbReference type="RefSeq" id="WP_007240466.1">
    <property type="nucleotide sequence ID" value="NZ_BAFB01000206.1"/>
</dbReference>
<keyword evidence="2" id="KW-1185">Reference proteome</keyword>
<comment type="caution">
    <text evidence="1">The sequence shown here is derived from an EMBL/GenBank/DDBJ whole genome shotgun (WGS) entry which is preliminary data.</text>
</comment>
<evidence type="ECO:0000313" key="2">
    <source>
        <dbReference type="Proteomes" id="UP000005038"/>
    </source>
</evidence>
<name>H5TS26_GORO1</name>
<dbReference type="STRING" id="1108044.GOOTI_206_00170"/>
<accession>H5TS26</accession>